<feature type="domain" description="GspD-like N0" evidence="15">
    <location>
        <begin position="30"/>
        <end position="96"/>
    </location>
</feature>
<dbReference type="PROSITE" id="PS00875">
    <property type="entry name" value="T2SP_D"/>
    <property type="match status" value="1"/>
</dbReference>
<dbReference type="GO" id="GO:0015628">
    <property type="term" value="P:protein secretion by the type II secretion system"/>
    <property type="evidence" value="ECO:0007669"/>
    <property type="project" value="InterPro"/>
</dbReference>
<dbReference type="InterPro" id="IPR001775">
    <property type="entry name" value="GspD/PilQ"/>
</dbReference>
<dbReference type="InterPro" id="IPR049371">
    <property type="entry name" value="GspD-like_N0"/>
</dbReference>
<dbReference type="Pfam" id="PF00263">
    <property type="entry name" value="Secretin"/>
    <property type="match status" value="1"/>
</dbReference>
<feature type="chain" id="PRO_5012391054" evidence="12">
    <location>
        <begin position="26"/>
        <end position="746"/>
    </location>
</feature>
<evidence type="ECO:0000259" key="14">
    <source>
        <dbReference type="Pfam" id="PF03958"/>
    </source>
</evidence>
<dbReference type="Pfam" id="PF21305">
    <property type="entry name" value="type_II_gspD_N0"/>
    <property type="match status" value="1"/>
</dbReference>
<dbReference type="PRINTS" id="PR00811">
    <property type="entry name" value="BCTERIALGSPD"/>
</dbReference>
<keyword evidence="3 10" id="KW-0813">Transport</keyword>
<keyword evidence="7" id="KW-0653">Protein transport</keyword>
<reference evidence="16 17" key="1">
    <citation type="submission" date="2017-02" db="EMBL/GenBank/DDBJ databases">
        <title>Draft genome sequence of Moraxella lincolnii CCUG 9405T type strain.</title>
        <authorList>
            <person name="Salva-Serra F."/>
            <person name="Engstrom-Jakobsson H."/>
            <person name="Thorell K."/>
            <person name="Jaen-Luchoro D."/>
            <person name="Gonzales-Siles L."/>
            <person name="Karlsson R."/>
            <person name="Yazdan S."/>
            <person name="Boulund F."/>
            <person name="Johnning A."/>
            <person name="Engstrand L."/>
            <person name="Kristiansson E."/>
            <person name="Moore E."/>
        </authorList>
    </citation>
    <scope>NUCLEOTIDE SEQUENCE [LARGE SCALE GENOMIC DNA]</scope>
    <source>
        <strain evidence="16 17">CCUG 9405</strain>
    </source>
</reference>
<keyword evidence="8" id="KW-0472">Membrane</keyword>
<evidence type="ECO:0000259" key="13">
    <source>
        <dbReference type="Pfam" id="PF00263"/>
    </source>
</evidence>
<dbReference type="InterPro" id="IPR038591">
    <property type="entry name" value="NolW-like_sf"/>
</dbReference>
<gene>
    <name evidence="16" type="ORF">B0682_07150</name>
</gene>
<keyword evidence="5" id="KW-0812">Transmembrane</keyword>
<dbReference type="AlphaFoldDB" id="A0A1T0CCW3"/>
<accession>A0A1T0CCW3</accession>
<sequence>MRVGALVLPLTVAVMSAMMPHTALAETWKVNLQEADIKGFINEVATITGKNFVPDPRINGNITVISQRAMTEAEVYDLFLSVMRVNGITAIERNGLVELLPDNVAKQSGVAVDIDGTARGEQMVTRVIYLSSSRADEVLSVIRPIMPQSAHAAAVGSVNALVLSDRADSLNQLTALIRDLDSNVSNSVSVIPLQHTDAQRMLELLSGVTEQASQGQDSLGSRLTLTADPASDRLIVMGNPEQIAKIQALVNRLDTVPTRRLSGVRTFRLNYADALQTAEILRALLGGQSINSAETQSTLSTASLSNGSSAMNNSGNASTGSNGGSSTNAISGGGEQNNGRRYSIIANETQNAIIVNAPNELMMEIEDTIMQMDIKEPQVLIQAAIIEISGDDARQLGVQWALGSANSGYGVVNFDNAGVSATTLATAALSKSATAVSGAASAIAGALLGFGNSRQRHGSTEFYGAILQALDRTTSANLLSTPSIMTLNNKEAKILVGQNVPFVTGSYNTNSNNSNPFQTVSRQDVGIQLNVKPRVGRDGTVRLEVSQEVSAVVPGSTNNINGLVTNKSFIDTTIMAKDGQTVALGGLMRDNTTNSAQKVPGLGDIPMLGRLFRSDGKSNQKSNLIIFLQPTVLYDSAAVASMTEKRNNQLISMQLVIDSNGTIKKIPLKQPVSQYPQVPVSVPMPITVPDKSVLNSLTHDDLIHDDLIHDDLIDDNLIDVTPNQPMAITHQQPITAPKTIQSVQSD</sequence>
<evidence type="ECO:0000313" key="16">
    <source>
        <dbReference type="EMBL" id="OOS20177.1"/>
    </source>
</evidence>
<evidence type="ECO:0000256" key="3">
    <source>
        <dbReference type="ARBA" id="ARBA00022448"/>
    </source>
</evidence>
<dbReference type="InterPro" id="IPR004846">
    <property type="entry name" value="T2SS/T3SS_dom"/>
</dbReference>
<feature type="compositionally biased region" description="Low complexity" evidence="11">
    <location>
        <begin position="302"/>
        <end position="330"/>
    </location>
</feature>
<evidence type="ECO:0000256" key="10">
    <source>
        <dbReference type="RuleBase" id="RU004004"/>
    </source>
</evidence>
<evidence type="ECO:0000313" key="17">
    <source>
        <dbReference type="Proteomes" id="UP000191094"/>
    </source>
</evidence>
<feature type="domain" description="NolW-like" evidence="14">
    <location>
        <begin position="188"/>
        <end position="255"/>
    </location>
</feature>
<dbReference type="NCBIfam" id="TIGR02517">
    <property type="entry name" value="type_II_gspD"/>
    <property type="match status" value="1"/>
</dbReference>
<keyword evidence="6 12" id="KW-0732">Signal</keyword>
<protein>
    <submittedName>
        <fullName evidence="16">Type II secretion system protein GspD</fullName>
    </submittedName>
</protein>
<organism evidence="16 17">
    <name type="scientific">Lwoffella lincolnii</name>
    <dbReference type="NCBI Taxonomy" id="90241"/>
    <lineage>
        <taxon>Bacteria</taxon>
        <taxon>Pseudomonadati</taxon>
        <taxon>Pseudomonadota</taxon>
        <taxon>Gammaproteobacteria</taxon>
        <taxon>Moraxellales</taxon>
        <taxon>Moraxellaceae</taxon>
        <taxon>Lwoffella</taxon>
    </lineage>
</organism>
<dbReference type="InterPro" id="IPR050810">
    <property type="entry name" value="Bact_Secretion_Sys_Channel"/>
</dbReference>
<feature type="domain" description="NolW-like" evidence="14">
    <location>
        <begin position="125"/>
        <end position="183"/>
    </location>
</feature>
<evidence type="ECO:0000256" key="7">
    <source>
        <dbReference type="ARBA" id="ARBA00022927"/>
    </source>
</evidence>
<dbReference type="Gene3D" id="3.30.1370.120">
    <property type="match status" value="3"/>
</dbReference>
<dbReference type="InterPro" id="IPR013356">
    <property type="entry name" value="T2SS_GspD"/>
</dbReference>
<dbReference type="PANTHER" id="PTHR30332:SF24">
    <property type="entry name" value="SECRETIN GSPD-RELATED"/>
    <property type="match status" value="1"/>
</dbReference>
<comment type="caution">
    <text evidence="16">The sequence shown here is derived from an EMBL/GenBank/DDBJ whole genome shotgun (WGS) entry which is preliminary data.</text>
</comment>
<proteinExistence type="inferred from homology"/>
<feature type="signal peptide" evidence="12">
    <location>
        <begin position="1"/>
        <end position="25"/>
    </location>
</feature>
<evidence type="ECO:0000256" key="12">
    <source>
        <dbReference type="SAM" id="SignalP"/>
    </source>
</evidence>
<dbReference type="EMBL" id="MUYT01000009">
    <property type="protein sequence ID" value="OOS20177.1"/>
    <property type="molecule type" value="Genomic_DNA"/>
</dbReference>
<dbReference type="PANTHER" id="PTHR30332">
    <property type="entry name" value="PROBABLE GENERAL SECRETION PATHWAY PROTEIN D"/>
    <property type="match status" value="1"/>
</dbReference>
<keyword evidence="9" id="KW-0998">Cell outer membrane</keyword>
<dbReference type="STRING" id="90241.B0682_07150"/>
<evidence type="ECO:0000256" key="8">
    <source>
        <dbReference type="ARBA" id="ARBA00023136"/>
    </source>
</evidence>
<evidence type="ECO:0000256" key="5">
    <source>
        <dbReference type="ARBA" id="ARBA00022692"/>
    </source>
</evidence>
<feature type="region of interest" description="Disordered" evidence="11">
    <location>
        <begin position="301"/>
        <end position="337"/>
    </location>
</feature>
<keyword evidence="4" id="KW-1134">Transmembrane beta strand</keyword>
<evidence type="ECO:0000256" key="2">
    <source>
        <dbReference type="ARBA" id="ARBA00006980"/>
    </source>
</evidence>
<keyword evidence="17" id="KW-1185">Reference proteome</keyword>
<comment type="similarity">
    <text evidence="2">Belongs to the bacterial secretin family. GSP D subfamily.</text>
</comment>
<feature type="domain" description="Type II/III secretion system secretin-like" evidence="13">
    <location>
        <begin position="469"/>
        <end position="633"/>
    </location>
</feature>
<dbReference type="InterPro" id="IPR004845">
    <property type="entry name" value="T2SS_GspD_CS"/>
</dbReference>
<evidence type="ECO:0000256" key="1">
    <source>
        <dbReference type="ARBA" id="ARBA00004442"/>
    </source>
</evidence>
<evidence type="ECO:0000256" key="9">
    <source>
        <dbReference type="ARBA" id="ARBA00023237"/>
    </source>
</evidence>
<evidence type="ECO:0000259" key="15">
    <source>
        <dbReference type="Pfam" id="PF21305"/>
    </source>
</evidence>
<evidence type="ECO:0000256" key="6">
    <source>
        <dbReference type="ARBA" id="ARBA00022729"/>
    </source>
</evidence>
<feature type="domain" description="NolW-like" evidence="14">
    <location>
        <begin position="264"/>
        <end position="378"/>
    </location>
</feature>
<evidence type="ECO:0000256" key="11">
    <source>
        <dbReference type="SAM" id="MobiDB-lite"/>
    </source>
</evidence>
<evidence type="ECO:0000256" key="4">
    <source>
        <dbReference type="ARBA" id="ARBA00022452"/>
    </source>
</evidence>
<dbReference type="Pfam" id="PF03958">
    <property type="entry name" value="Secretin_N"/>
    <property type="match status" value="3"/>
</dbReference>
<dbReference type="GO" id="GO:0015627">
    <property type="term" value="C:type II protein secretion system complex"/>
    <property type="evidence" value="ECO:0007669"/>
    <property type="project" value="InterPro"/>
</dbReference>
<dbReference type="InterPro" id="IPR005644">
    <property type="entry name" value="NolW-like"/>
</dbReference>
<name>A0A1T0CCW3_9GAMM</name>
<dbReference type="Proteomes" id="UP000191094">
    <property type="component" value="Unassembled WGS sequence"/>
</dbReference>
<dbReference type="GO" id="GO:0009279">
    <property type="term" value="C:cell outer membrane"/>
    <property type="evidence" value="ECO:0007669"/>
    <property type="project" value="UniProtKB-SubCell"/>
</dbReference>
<comment type="subcellular location">
    <subcellularLocation>
        <location evidence="1 10">Cell outer membrane</location>
    </subcellularLocation>
</comment>